<dbReference type="InterPro" id="IPR016181">
    <property type="entry name" value="Acyl_CoA_acyltransferase"/>
</dbReference>
<protein>
    <submittedName>
        <fullName evidence="2">RimJ/RimL family protein N-acetyltransferase</fullName>
    </submittedName>
</protein>
<dbReference type="SUPFAM" id="SSF55729">
    <property type="entry name" value="Acyl-CoA N-acyltransferases (Nat)"/>
    <property type="match status" value="1"/>
</dbReference>
<keyword evidence="2" id="KW-0808">Transferase</keyword>
<evidence type="ECO:0000313" key="3">
    <source>
        <dbReference type="Proteomes" id="UP000540506"/>
    </source>
</evidence>
<dbReference type="Gene3D" id="3.40.630.30">
    <property type="match status" value="1"/>
</dbReference>
<proteinExistence type="predicted"/>
<dbReference type="Proteomes" id="UP000540506">
    <property type="component" value="Unassembled WGS sequence"/>
</dbReference>
<sequence length="199" mass="21835">MNRTPVHPPTTLPVLETALVRLRDHRADDLDAMRLVWGDVDGMRHLSTGAMDDTRIRRRLDEAVATAAAAPRRHYQLAACLQGDDRPVGGIRLDVEDATTGYSGVFTMARHLRGSGCAPDIGWLMLKLAFAELGLTRVWSMASLENTDAVRAITRFGFSPTGETERYFAEADTTMRLMTLEILADTWRAMPVPAGPGAA</sequence>
<dbReference type="GO" id="GO:0016747">
    <property type="term" value="F:acyltransferase activity, transferring groups other than amino-acyl groups"/>
    <property type="evidence" value="ECO:0007669"/>
    <property type="project" value="InterPro"/>
</dbReference>
<dbReference type="EMBL" id="JACHJV010000002">
    <property type="protein sequence ID" value="MBB4928023.1"/>
    <property type="molecule type" value="Genomic_DNA"/>
</dbReference>
<comment type="caution">
    <text evidence="2">The sequence shown here is derived from an EMBL/GenBank/DDBJ whole genome shotgun (WGS) entry which is preliminary data.</text>
</comment>
<evidence type="ECO:0000259" key="1">
    <source>
        <dbReference type="Pfam" id="PF13302"/>
    </source>
</evidence>
<organism evidence="2 3">
    <name type="scientific">Kitasatospora kifunensis</name>
    <name type="common">Streptomyces kifunensis</name>
    <dbReference type="NCBI Taxonomy" id="58351"/>
    <lineage>
        <taxon>Bacteria</taxon>
        <taxon>Bacillati</taxon>
        <taxon>Actinomycetota</taxon>
        <taxon>Actinomycetes</taxon>
        <taxon>Kitasatosporales</taxon>
        <taxon>Streptomycetaceae</taxon>
        <taxon>Kitasatospora</taxon>
    </lineage>
</organism>
<dbReference type="AlphaFoldDB" id="A0A7W7R9S6"/>
<dbReference type="Pfam" id="PF13302">
    <property type="entry name" value="Acetyltransf_3"/>
    <property type="match status" value="1"/>
</dbReference>
<reference evidence="2 3" key="1">
    <citation type="submission" date="2020-08" db="EMBL/GenBank/DDBJ databases">
        <title>Sequencing the genomes of 1000 actinobacteria strains.</title>
        <authorList>
            <person name="Klenk H.-P."/>
        </authorList>
    </citation>
    <scope>NUCLEOTIDE SEQUENCE [LARGE SCALE GENOMIC DNA]</scope>
    <source>
        <strain evidence="2 3">DSM 41654</strain>
    </source>
</reference>
<accession>A0A7W7R9S6</accession>
<evidence type="ECO:0000313" key="2">
    <source>
        <dbReference type="EMBL" id="MBB4928023.1"/>
    </source>
</evidence>
<feature type="domain" description="N-acetyltransferase" evidence="1">
    <location>
        <begin position="21"/>
        <end position="158"/>
    </location>
</feature>
<keyword evidence="3" id="KW-1185">Reference proteome</keyword>
<dbReference type="InterPro" id="IPR000182">
    <property type="entry name" value="GNAT_dom"/>
</dbReference>
<name>A0A7W7R9S6_KITKI</name>
<gene>
    <name evidence="2" type="ORF">FHR34_007118</name>
</gene>
<dbReference type="RefSeq" id="WP_184944901.1">
    <property type="nucleotide sequence ID" value="NZ_JACHJV010000002.1"/>
</dbReference>